<dbReference type="Pfam" id="PF05011">
    <property type="entry name" value="DBR1"/>
    <property type="match status" value="2"/>
</dbReference>
<dbReference type="GO" id="GO:0008419">
    <property type="term" value="F:RNA lariat debranching enzyme activity"/>
    <property type="evidence" value="ECO:0007669"/>
    <property type="project" value="TreeGrafter"/>
</dbReference>
<gene>
    <name evidence="3" type="ORF">PBRA_000527</name>
</gene>
<evidence type="ECO:0000313" key="3">
    <source>
        <dbReference type="EMBL" id="CEO97182.1"/>
    </source>
</evidence>
<name>A0A0G4IPN3_PLABS</name>
<protein>
    <recommendedName>
        <fullName evidence="2">Lariat debranching enzyme C-terminal domain-containing protein</fullName>
    </recommendedName>
</protein>
<dbReference type="PANTHER" id="PTHR12849">
    <property type="entry name" value="RNA LARIAT DEBRANCHING ENZYME"/>
    <property type="match status" value="1"/>
</dbReference>
<dbReference type="AlphaFoldDB" id="A0A0G4IPN3"/>
<keyword evidence="4" id="KW-1185">Reference proteome</keyword>
<dbReference type="Pfam" id="PF00149">
    <property type="entry name" value="Metallophos"/>
    <property type="match status" value="1"/>
</dbReference>
<sequence>MRRPLDKLRIAVIGQCHGEIERVYNRILKYEQRHRRRVHLLLFCGSFLAARNRTDLLQVHRPDRYTSKQSFYKFYKSEIRPKMPAIVIGGSHEASNYLFEMSYWGGFIAPMIYYLGSSGCVQFGNLRIAGVGGMYNPVQYDRGYHEAFPLSKSDVKDFPATRHYEVSKGLALSGKIDLFMSYEWPSAIIGCIEEKEAVFQHRPSLGAKAEANKLGNPHFDQLLHKHKPAFWVSGAFHTRARGCYMHDDGEQTIFHSLPKVEKQEDSFEIIEVPFSGDPVLRYDPEWLAILRLTTPLLSSKKINCPRITDDQLNPDLIRQEVENIHEEFDGDFRIPLVCDKTVMPYKTIQHMRLTLPTKRRALWEQLKLELLPQTASLLARLNVDDPFSDKRDITNVTPRPVKQSIPSEPLFDNMGPAPPPPLAELVPDVDPEIPLQYRSATPMDAKKLEELKKNRRRLSAKAPSGSGLLIVQLLHDWRLTMDGAGVLQVGVTGCVHGELDRVYERLAQIEERREQRADLLLVCGDFQACRTPGDLQQMSCPEKYRDMHSFYKYVCAPYYSGQRTAPVLTILIGGNHEASNYNFELYFGGWVAPNMYYLGNSGCVRYRGLRIAGISGVYYPDNFNAGYQEDFPLQGRHIRSIYHTRQCEIFKLMQLTGTADVFMSHDWPQRVTQWGDRAALIAKKPHLEKDIATGVLGNPYLPDIMDRLQPNYWFSAHLHCRFDARVPHGDRVTSFMSYDKPGPNRKFMDMHPVPVDAPSDAPLCYDPEWLAIQRLTAPHLSVDAIAPLLSDEVVSPDAIAEETQRIRNEFGDEPPVPANFTATVPPYTPGRRRRQLSTVEPLPAPLELNPQTYTFMKRFGIADPFHSKWPAYKNASLSGRNVNVSRHLMSTLATSSIRLLARR</sequence>
<feature type="domain" description="Lariat debranching enzyme C-terminal" evidence="2">
    <location>
        <begin position="244"/>
        <end position="387"/>
    </location>
</feature>
<dbReference type="OrthoDB" id="407609at2759"/>
<dbReference type="InterPro" id="IPR004843">
    <property type="entry name" value="Calcineurin-like_PHP"/>
</dbReference>
<organism evidence="3 4">
    <name type="scientific">Plasmodiophora brassicae</name>
    <name type="common">Clubroot disease agent</name>
    <dbReference type="NCBI Taxonomy" id="37360"/>
    <lineage>
        <taxon>Eukaryota</taxon>
        <taxon>Sar</taxon>
        <taxon>Rhizaria</taxon>
        <taxon>Endomyxa</taxon>
        <taxon>Phytomyxea</taxon>
        <taxon>Plasmodiophorida</taxon>
        <taxon>Plasmodiophoridae</taxon>
        <taxon>Plasmodiophora</taxon>
    </lineage>
</organism>
<evidence type="ECO:0000313" key="4">
    <source>
        <dbReference type="Proteomes" id="UP000039324"/>
    </source>
</evidence>
<dbReference type="InterPro" id="IPR029052">
    <property type="entry name" value="Metallo-depent_PP-like"/>
</dbReference>
<dbReference type="GO" id="GO:0005634">
    <property type="term" value="C:nucleus"/>
    <property type="evidence" value="ECO:0007669"/>
    <property type="project" value="TreeGrafter"/>
</dbReference>
<dbReference type="InterPro" id="IPR007708">
    <property type="entry name" value="DBR1_C"/>
</dbReference>
<dbReference type="Proteomes" id="UP000039324">
    <property type="component" value="Unassembled WGS sequence"/>
</dbReference>
<evidence type="ECO:0000259" key="2">
    <source>
        <dbReference type="SMART" id="SM01124"/>
    </source>
</evidence>
<proteinExistence type="predicted"/>
<evidence type="ECO:0000256" key="1">
    <source>
        <dbReference type="SAM" id="MobiDB-lite"/>
    </source>
</evidence>
<accession>A0A0G4IPN3</accession>
<dbReference type="PANTHER" id="PTHR12849:SF0">
    <property type="entry name" value="LARIAT DEBRANCHING ENZYME"/>
    <property type="match status" value="1"/>
</dbReference>
<dbReference type="SMART" id="SM01124">
    <property type="entry name" value="DBR1"/>
    <property type="match status" value="2"/>
</dbReference>
<dbReference type="SUPFAM" id="SSF56300">
    <property type="entry name" value="Metallo-dependent phosphatases"/>
    <property type="match status" value="2"/>
</dbReference>
<reference evidence="3 4" key="1">
    <citation type="submission" date="2015-02" db="EMBL/GenBank/DDBJ databases">
        <authorList>
            <person name="Chooi Y.-H."/>
        </authorList>
    </citation>
    <scope>NUCLEOTIDE SEQUENCE [LARGE SCALE GENOMIC DNA]</scope>
    <source>
        <strain evidence="3">E3</strain>
    </source>
</reference>
<dbReference type="EMBL" id="CDSF01000079">
    <property type="protein sequence ID" value="CEO97182.1"/>
    <property type="molecule type" value="Genomic_DNA"/>
</dbReference>
<feature type="domain" description="Lariat debranching enzyme C-terminal" evidence="2">
    <location>
        <begin position="726"/>
        <end position="865"/>
    </location>
</feature>
<dbReference type="STRING" id="37360.A0A0G4IPN3"/>
<dbReference type="GO" id="GO:0000398">
    <property type="term" value="P:mRNA splicing, via spliceosome"/>
    <property type="evidence" value="ECO:0007669"/>
    <property type="project" value="TreeGrafter"/>
</dbReference>
<feature type="region of interest" description="Disordered" evidence="1">
    <location>
        <begin position="391"/>
        <end position="411"/>
    </location>
</feature>